<evidence type="ECO:0000313" key="1">
    <source>
        <dbReference type="EMBL" id="MBB4764415.1"/>
    </source>
</evidence>
<comment type="caution">
    <text evidence="1">The sequence shown here is derived from an EMBL/GenBank/DDBJ whole genome shotgun (WGS) entry which is preliminary data.</text>
</comment>
<dbReference type="EMBL" id="JACHNH010000001">
    <property type="protein sequence ID" value="MBB4764415.1"/>
    <property type="molecule type" value="Genomic_DNA"/>
</dbReference>
<keyword evidence="2" id="KW-1185">Reference proteome</keyword>
<dbReference type="Gene3D" id="3.40.1760.10">
    <property type="entry name" value="YfbM-like super family"/>
    <property type="match status" value="1"/>
</dbReference>
<accession>A0A7W7I128</accession>
<dbReference type="Pfam" id="PF08974">
    <property type="entry name" value="DUF1877"/>
    <property type="match status" value="1"/>
</dbReference>
<evidence type="ECO:0008006" key="3">
    <source>
        <dbReference type="Google" id="ProtNLM"/>
    </source>
</evidence>
<name>A0A7W7I128_9ACTN</name>
<organism evidence="1 2">
    <name type="scientific">Actinoplanes digitatis</name>
    <dbReference type="NCBI Taxonomy" id="1868"/>
    <lineage>
        <taxon>Bacteria</taxon>
        <taxon>Bacillati</taxon>
        <taxon>Actinomycetota</taxon>
        <taxon>Actinomycetes</taxon>
        <taxon>Micromonosporales</taxon>
        <taxon>Micromonosporaceae</taxon>
        <taxon>Actinoplanes</taxon>
    </lineage>
</organism>
<dbReference type="SUPFAM" id="SSF111069">
    <property type="entry name" value="Hypothetical protein yfbM"/>
    <property type="match status" value="1"/>
</dbReference>
<dbReference type="InterPro" id="IPR015068">
    <property type="entry name" value="DUF1877"/>
</dbReference>
<dbReference type="InterPro" id="IPR035944">
    <property type="entry name" value="YfbM-like_sf"/>
</dbReference>
<proteinExistence type="predicted"/>
<reference evidence="1 2" key="1">
    <citation type="submission" date="2020-08" db="EMBL/GenBank/DDBJ databases">
        <title>Sequencing the genomes of 1000 actinobacteria strains.</title>
        <authorList>
            <person name="Klenk H.-P."/>
        </authorList>
    </citation>
    <scope>NUCLEOTIDE SEQUENCE [LARGE SCALE GENOMIC DNA]</scope>
    <source>
        <strain evidence="1 2">DSM 43149</strain>
    </source>
</reference>
<protein>
    <recommendedName>
        <fullName evidence="3">DUF1877 family protein</fullName>
    </recommendedName>
</protein>
<dbReference type="AlphaFoldDB" id="A0A7W7I128"/>
<sequence>MSMNGNWLRVSPDELARAATDLDWAHRLARTARDSGSERWTGIDKAWNGLDFLLDRLGFEIPLVLGAESFVELPDVEPDSEEMFDFLANLEDDWGYGPPSYLTPDQVAAAAAQLATLTEDDLIRGVDPTELYRAEIYPGTWERPGELEWVAHYLPDVREFFAAAAKEGDAVICWLD</sequence>
<evidence type="ECO:0000313" key="2">
    <source>
        <dbReference type="Proteomes" id="UP000578112"/>
    </source>
</evidence>
<gene>
    <name evidence="1" type="ORF">BJ971_004971</name>
</gene>
<dbReference type="Proteomes" id="UP000578112">
    <property type="component" value="Unassembled WGS sequence"/>
</dbReference>